<evidence type="ECO:0000313" key="3">
    <source>
        <dbReference type="Proteomes" id="UP000447434"/>
    </source>
</evidence>
<dbReference type="InterPro" id="IPR056924">
    <property type="entry name" value="SH3_Tf2-1"/>
</dbReference>
<feature type="domain" description="Tf2-1-like SH3-like" evidence="1">
    <location>
        <begin position="24"/>
        <end position="89"/>
    </location>
</feature>
<comment type="caution">
    <text evidence="2">The sequence shown here is derived from an EMBL/GenBank/DDBJ whole genome shotgun (WGS) entry which is preliminary data.</text>
</comment>
<name>A0A6A4PT47_LUPAL</name>
<dbReference type="PANTHER" id="PTHR46148">
    <property type="entry name" value="CHROMO DOMAIN-CONTAINING PROTEIN"/>
    <property type="match status" value="1"/>
</dbReference>
<dbReference type="Pfam" id="PF24626">
    <property type="entry name" value="SH3_Tf2-1"/>
    <property type="match status" value="1"/>
</dbReference>
<gene>
    <name evidence="2" type="ORF">Lalb_Chr11g0071811</name>
</gene>
<dbReference type="EMBL" id="WOCE01000011">
    <property type="protein sequence ID" value="KAE9604434.1"/>
    <property type="molecule type" value="Genomic_DNA"/>
</dbReference>
<dbReference type="PANTHER" id="PTHR46148:SF60">
    <property type="entry name" value="CHROMO DOMAIN-CONTAINING PROTEIN"/>
    <property type="match status" value="1"/>
</dbReference>
<reference evidence="3" key="1">
    <citation type="journal article" date="2020" name="Nat. Commun.">
        <title>Genome sequence of the cluster root forming white lupin.</title>
        <authorList>
            <person name="Hufnagel B."/>
            <person name="Marques A."/>
            <person name="Soriano A."/>
            <person name="Marques L."/>
            <person name="Divol F."/>
            <person name="Doumas P."/>
            <person name="Sallet E."/>
            <person name="Mancinotti D."/>
            <person name="Carrere S."/>
            <person name="Marande W."/>
            <person name="Arribat S."/>
            <person name="Keller J."/>
            <person name="Huneau C."/>
            <person name="Blein T."/>
            <person name="Aime D."/>
            <person name="Laguerre M."/>
            <person name="Taylor J."/>
            <person name="Schubert V."/>
            <person name="Nelson M."/>
            <person name="Geu-Flores F."/>
            <person name="Crespi M."/>
            <person name="Gallardo-Guerrero K."/>
            <person name="Delaux P.-M."/>
            <person name="Salse J."/>
            <person name="Berges H."/>
            <person name="Guyot R."/>
            <person name="Gouzy J."/>
            <person name="Peret B."/>
        </authorList>
    </citation>
    <scope>NUCLEOTIDE SEQUENCE [LARGE SCALE GENOMIC DNA]</scope>
    <source>
        <strain evidence="3">cv. Amiga</strain>
    </source>
</reference>
<organism evidence="2 3">
    <name type="scientific">Lupinus albus</name>
    <name type="common">White lupine</name>
    <name type="synonym">Lupinus termis</name>
    <dbReference type="NCBI Taxonomy" id="3870"/>
    <lineage>
        <taxon>Eukaryota</taxon>
        <taxon>Viridiplantae</taxon>
        <taxon>Streptophyta</taxon>
        <taxon>Embryophyta</taxon>
        <taxon>Tracheophyta</taxon>
        <taxon>Spermatophyta</taxon>
        <taxon>Magnoliopsida</taxon>
        <taxon>eudicotyledons</taxon>
        <taxon>Gunneridae</taxon>
        <taxon>Pentapetalae</taxon>
        <taxon>rosids</taxon>
        <taxon>fabids</taxon>
        <taxon>Fabales</taxon>
        <taxon>Fabaceae</taxon>
        <taxon>Papilionoideae</taxon>
        <taxon>50 kb inversion clade</taxon>
        <taxon>genistoids sensu lato</taxon>
        <taxon>core genistoids</taxon>
        <taxon>Genisteae</taxon>
        <taxon>Lupinus</taxon>
    </lineage>
</organism>
<evidence type="ECO:0000313" key="2">
    <source>
        <dbReference type="EMBL" id="KAE9604434.1"/>
    </source>
</evidence>
<sequence length="148" mass="17510">MRVSQSRQKSYYDKRRKPLEFKEGDHVFMIVVPTTGIRRVLKFRKLTPRFIGPYQILKRIGPVAYRVALPPLLSNLHNVFHVSQLRKYVGDPSHVVESDQIELKDNLTFATLPVRIMDYQYQMVERQRDSFSKGVVESSRRRRRYLGS</sequence>
<dbReference type="AlphaFoldDB" id="A0A6A4PT47"/>
<protein>
    <recommendedName>
        <fullName evidence="1">Tf2-1-like SH3-like domain-containing protein</fullName>
    </recommendedName>
</protein>
<dbReference type="OrthoDB" id="1600023at2759"/>
<keyword evidence="3" id="KW-1185">Reference proteome</keyword>
<proteinExistence type="predicted"/>
<evidence type="ECO:0000259" key="1">
    <source>
        <dbReference type="Pfam" id="PF24626"/>
    </source>
</evidence>
<accession>A0A6A4PT47</accession>
<dbReference type="Proteomes" id="UP000447434">
    <property type="component" value="Chromosome 11"/>
</dbReference>